<proteinExistence type="predicted"/>
<protein>
    <recommendedName>
        <fullName evidence="4">Lipoprotein</fullName>
    </recommendedName>
</protein>
<feature type="signal peptide" evidence="1">
    <location>
        <begin position="1"/>
        <end position="16"/>
    </location>
</feature>
<dbReference type="PROSITE" id="PS51257">
    <property type="entry name" value="PROKAR_LIPOPROTEIN"/>
    <property type="match status" value="1"/>
</dbReference>
<sequence>MLKRLAVLALPILALAACLDEVPSNEVIAKLLEASANQELAVVRAAGTLPPPGQLVPDAVRIVNLRTIGGVTDSKGIHVASIQFDLMVELNGARMLSQRGAKARLKLAREGSGWRILEKQ</sequence>
<feature type="chain" id="PRO_5046680192" description="Lipoprotein" evidence="1">
    <location>
        <begin position="17"/>
        <end position="120"/>
    </location>
</feature>
<reference evidence="2" key="1">
    <citation type="submission" date="2021-02" db="EMBL/GenBank/DDBJ databases">
        <title>Skermanella TT6 skin isolate.</title>
        <authorList>
            <person name="Lee K."/>
            <person name="Ganzorig M."/>
        </authorList>
    </citation>
    <scope>NUCLEOTIDE SEQUENCE</scope>
    <source>
        <strain evidence="2">TT6</strain>
    </source>
</reference>
<dbReference type="Proteomes" id="UP000595197">
    <property type="component" value="Chromosome"/>
</dbReference>
<keyword evidence="1" id="KW-0732">Signal</keyword>
<keyword evidence="3" id="KW-1185">Reference proteome</keyword>
<organism evidence="2 3">
    <name type="scientific">Skermanella cutis</name>
    <dbReference type="NCBI Taxonomy" id="2775420"/>
    <lineage>
        <taxon>Bacteria</taxon>
        <taxon>Pseudomonadati</taxon>
        <taxon>Pseudomonadota</taxon>
        <taxon>Alphaproteobacteria</taxon>
        <taxon>Rhodospirillales</taxon>
        <taxon>Azospirillaceae</taxon>
        <taxon>Skermanella</taxon>
    </lineage>
</organism>
<accession>A0ABX7B1A3</accession>
<evidence type="ECO:0000256" key="1">
    <source>
        <dbReference type="SAM" id="SignalP"/>
    </source>
</evidence>
<dbReference type="RefSeq" id="WP_201072565.1">
    <property type="nucleotide sequence ID" value="NZ_CP067420.1"/>
</dbReference>
<name>A0ABX7B1A3_9PROT</name>
<evidence type="ECO:0008006" key="4">
    <source>
        <dbReference type="Google" id="ProtNLM"/>
    </source>
</evidence>
<evidence type="ECO:0000313" key="3">
    <source>
        <dbReference type="Proteomes" id="UP000595197"/>
    </source>
</evidence>
<gene>
    <name evidence="2" type="ORF">IGS68_18875</name>
</gene>
<dbReference type="EMBL" id="CP067420">
    <property type="protein sequence ID" value="QQP88108.1"/>
    <property type="molecule type" value="Genomic_DNA"/>
</dbReference>
<evidence type="ECO:0000313" key="2">
    <source>
        <dbReference type="EMBL" id="QQP88108.1"/>
    </source>
</evidence>